<dbReference type="SUPFAM" id="SSF51905">
    <property type="entry name" value="FAD/NAD(P)-binding domain"/>
    <property type="match status" value="1"/>
</dbReference>
<comment type="caution">
    <text evidence="3">The sequence shown here is derived from an EMBL/GenBank/DDBJ whole genome shotgun (WGS) entry which is preliminary data.</text>
</comment>
<dbReference type="Gene3D" id="3.50.50.60">
    <property type="entry name" value="FAD/NAD(P)-binding domain"/>
    <property type="match status" value="1"/>
</dbReference>
<dbReference type="Proteomes" id="UP000738376">
    <property type="component" value="Unassembled WGS sequence"/>
</dbReference>
<dbReference type="RefSeq" id="WP_169365522.1">
    <property type="nucleotide sequence ID" value="NZ_JAAVJL010000003.1"/>
</dbReference>
<name>A0ABX1LZ11_9CYAN</name>
<dbReference type="Gene3D" id="3.30.9.10">
    <property type="entry name" value="D-Amino Acid Oxidase, subunit A, domain 2"/>
    <property type="match status" value="1"/>
</dbReference>
<accession>A0ABX1LZ11</accession>
<feature type="domain" description="FAD dependent oxidoreductase" evidence="2">
    <location>
        <begin position="3"/>
        <end position="363"/>
    </location>
</feature>
<keyword evidence="1" id="KW-0560">Oxidoreductase</keyword>
<evidence type="ECO:0000313" key="4">
    <source>
        <dbReference type="Proteomes" id="UP000738376"/>
    </source>
</evidence>
<evidence type="ECO:0000256" key="1">
    <source>
        <dbReference type="ARBA" id="ARBA00023002"/>
    </source>
</evidence>
<keyword evidence="4" id="KW-1185">Reference proteome</keyword>
<dbReference type="InterPro" id="IPR036188">
    <property type="entry name" value="FAD/NAD-bd_sf"/>
</dbReference>
<dbReference type="Pfam" id="PF01266">
    <property type="entry name" value="DAO"/>
    <property type="match status" value="1"/>
</dbReference>
<protein>
    <submittedName>
        <fullName evidence="3">FAD-binding oxidoreductase</fullName>
    </submittedName>
</protein>
<gene>
    <name evidence="3" type="ORF">HC246_21785</name>
</gene>
<reference evidence="3 4" key="1">
    <citation type="submission" date="2020-03" db="EMBL/GenBank/DDBJ databases">
        <title>Draft Genome Sequence of 2-Methylisoborneol Producing Pseudanabaena yagii Strain GIHE-NHR1 Isolated from North Han River in South Korea.</title>
        <authorList>
            <person name="Jeong J."/>
        </authorList>
    </citation>
    <scope>NUCLEOTIDE SEQUENCE [LARGE SCALE GENOMIC DNA]</scope>
    <source>
        <strain evidence="3 4">GIHE-NHR1</strain>
    </source>
</reference>
<dbReference type="EMBL" id="JAAVJL010000003">
    <property type="protein sequence ID" value="NMF60586.1"/>
    <property type="molecule type" value="Genomic_DNA"/>
</dbReference>
<dbReference type="PANTHER" id="PTHR13847">
    <property type="entry name" value="SARCOSINE DEHYDROGENASE-RELATED"/>
    <property type="match status" value="1"/>
</dbReference>
<organism evidence="3 4">
    <name type="scientific">Pseudanabaena yagii GIHE-NHR1</name>
    <dbReference type="NCBI Taxonomy" id="2722753"/>
    <lineage>
        <taxon>Bacteria</taxon>
        <taxon>Bacillati</taxon>
        <taxon>Cyanobacteriota</taxon>
        <taxon>Cyanophyceae</taxon>
        <taxon>Pseudanabaenales</taxon>
        <taxon>Pseudanabaenaceae</taxon>
        <taxon>Pseudanabaena</taxon>
        <taxon>Pseudanabaena yagii</taxon>
    </lineage>
</organism>
<evidence type="ECO:0000259" key="2">
    <source>
        <dbReference type="Pfam" id="PF01266"/>
    </source>
</evidence>
<evidence type="ECO:0000313" key="3">
    <source>
        <dbReference type="EMBL" id="NMF60586.1"/>
    </source>
</evidence>
<sequence length="388" mass="42437">MPDWIVIGGGITGLALSYELQKAGCSVLLIEQHQQLQGSSSLGYGGISYWGATTAITRILSEEGITRQRNLSNELGMDTEFRELDLLLTLEPEADSQAIFAQYTHCAIAPTLLDAKEAHEREPLLNTQGISGALQFPHAHLNLDCFVEACTIAFQRLGGKVIYAKVENLLISGDRITGVSTTEGNFQAAQVCVCAGGMSRTLLKASGINARIYFTHAEAIETEPVDLELRAMVMPASTKRYSLEAATTDAEKDRLWDIKGQELLPPSIDAGAIQFRDRHVRFGQLSRVLTDPYAVIDPVESEANIRASVSQILPKVGELKGKWRHCLVAFSNDSLPLIGAVKEYENLHLFSGFTSPTVYALPLAQRFAAHVTGKPDEIIQLLSPNRFL</sequence>
<dbReference type="PANTHER" id="PTHR13847:SF287">
    <property type="entry name" value="FAD-DEPENDENT OXIDOREDUCTASE DOMAIN-CONTAINING PROTEIN 1"/>
    <property type="match status" value="1"/>
</dbReference>
<dbReference type="InterPro" id="IPR006076">
    <property type="entry name" value="FAD-dep_OxRdtase"/>
</dbReference>
<proteinExistence type="predicted"/>